<protein>
    <submittedName>
        <fullName evidence="5">Coiled-coil domain-containing protein 92</fullName>
    </submittedName>
</protein>
<dbReference type="STRING" id="1868482.ENSTSYP00000018679"/>
<keyword evidence="1 2" id="KW-0175">Coiled coil</keyword>
<name>A0A3Q0DTN2_CARSF</name>
<dbReference type="InterPro" id="IPR039496">
    <property type="entry name" value="CCDC92/74_N"/>
</dbReference>
<keyword evidence="4" id="KW-1185">Reference proteome</keyword>
<organism evidence="4 5">
    <name type="scientific">Carlito syrichta</name>
    <name type="common">Philippine tarsier</name>
    <name type="synonym">Tarsius syrichta</name>
    <dbReference type="NCBI Taxonomy" id="1868482"/>
    <lineage>
        <taxon>Eukaryota</taxon>
        <taxon>Metazoa</taxon>
        <taxon>Chordata</taxon>
        <taxon>Craniata</taxon>
        <taxon>Vertebrata</taxon>
        <taxon>Euteleostomi</taxon>
        <taxon>Mammalia</taxon>
        <taxon>Eutheria</taxon>
        <taxon>Euarchontoglires</taxon>
        <taxon>Primates</taxon>
        <taxon>Haplorrhini</taxon>
        <taxon>Tarsiiformes</taxon>
        <taxon>Tarsiidae</taxon>
        <taxon>Carlito</taxon>
    </lineage>
</organism>
<gene>
    <name evidence="5" type="primary">LOC103259688</name>
</gene>
<dbReference type="KEGG" id="csyr:103259688"/>
<proteinExistence type="predicted"/>
<evidence type="ECO:0000313" key="5">
    <source>
        <dbReference type="RefSeq" id="XP_021567644.1"/>
    </source>
</evidence>
<dbReference type="RefSeq" id="XP_021567644.1">
    <property type="nucleotide sequence ID" value="XM_021711969.1"/>
</dbReference>
<sequence>MAATNLENQLHSAQKNLLFLQREHANTLKGLHAEIRRLQQHCTDLTYELTLKSSEQTADGASRSSELQRRCEGLEAQLKAKGEENAELLQELEQKNAMIAVLENTIRERERRYLEELKAKSHKLSLLSGELEQRAGTVAYLTAQLHAARKKLLGAGGAADATSGLPADRSCRRHLLAHPGLEDAPRKFTLGSSLGR</sequence>
<dbReference type="GeneID" id="103259688"/>
<evidence type="ECO:0000256" key="2">
    <source>
        <dbReference type="SAM" id="Coils"/>
    </source>
</evidence>
<dbReference type="GO" id="GO:0005814">
    <property type="term" value="C:centriole"/>
    <property type="evidence" value="ECO:0007669"/>
    <property type="project" value="TreeGrafter"/>
</dbReference>
<reference evidence="5" key="1">
    <citation type="submission" date="2025-08" db="UniProtKB">
        <authorList>
            <consortium name="RefSeq"/>
        </authorList>
    </citation>
    <scope>IDENTIFICATION</scope>
</reference>
<accession>A0A3Q0DTN2</accession>
<dbReference type="AlphaFoldDB" id="A0A3Q0DTN2"/>
<evidence type="ECO:0000313" key="4">
    <source>
        <dbReference type="Proteomes" id="UP000189704"/>
    </source>
</evidence>
<dbReference type="InterPro" id="IPR040370">
    <property type="entry name" value="CCDC74A/CCDC74B/CCDC92"/>
</dbReference>
<feature type="domain" description="CCDC92/74 N-terminal" evidence="3">
    <location>
        <begin position="7"/>
        <end position="62"/>
    </location>
</feature>
<dbReference type="PANTHER" id="PTHR14882">
    <property type="entry name" value="COILED-COIL DOMAIN-CONTAINING 74A"/>
    <property type="match status" value="1"/>
</dbReference>
<feature type="coiled-coil region" evidence="2">
    <location>
        <begin position="64"/>
        <end position="134"/>
    </location>
</feature>
<dbReference type="Proteomes" id="UP000189704">
    <property type="component" value="Unplaced"/>
</dbReference>
<dbReference type="Pfam" id="PF14916">
    <property type="entry name" value="CCDC92"/>
    <property type="match status" value="1"/>
</dbReference>
<evidence type="ECO:0000259" key="3">
    <source>
        <dbReference type="Pfam" id="PF14916"/>
    </source>
</evidence>
<dbReference type="OrthoDB" id="2155209at2759"/>
<dbReference type="PANTHER" id="PTHR14882:SF4">
    <property type="entry name" value="COILED-COIL DOMAIN-CONTAINING PROTEIN 92"/>
    <property type="match status" value="1"/>
</dbReference>
<evidence type="ECO:0000256" key="1">
    <source>
        <dbReference type="ARBA" id="ARBA00023054"/>
    </source>
</evidence>